<gene>
    <name evidence="1" type="ORF">M0811_07458</name>
</gene>
<keyword evidence="2" id="KW-1185">Reference proteome</keyword>
<accession>A0A9Q0LQ68</accession>
<organism evidence="1 2">
    <name type="scientific">Anaeramoeba ignava</name>
    <name type="common">Anaerobic marine amoeba</name>
    <dbReference type="NCBI Taxonomy" id="1746090"/>
    <lineage>
        <taxon>Eukaryota</taxon>
        <taxon>Metamonada</taxon>
        <taxon>Anaeramoebidae</taxon>
        <taxon>Anaeramoeba</taxon>
    </lineage>
</organism>
<dbReference type="EMBL" id="JAPDFW010000065">
    <property type="protein sequence ID" value="KAJ5075488.1"/>
    <property type="molecule type" value="Genomic_DNA"/>
</dbReference>
<protein>
    <submittedName>
        <fullName evidence="1">Uncharacterized protein</fullName>
    </submittedName>
</protein>
<sequence length="241" mass="28948">MDQLKSKNIYYKNYRRFKNIELCYNDLLFIFQKSFPLREQILICNSNTKPEDIINFFSIYKYYNEIQENNDSFSLLFSIIHADRLSQKCQNILISETNSIDFVTKIPMIIFEFYQKQEKHFYLLLLQEGELNIDFGDEINKNLKQIIECSPIYRNIYVFIQILQNNFFEMISKLNQITNQLKEKEKEKETIFIHIEFPNKCSIEISDAIWQLTMWGSIENSNPKSSKSLLLEYSIKHNSFI</sequence>
<dbReference type="AlphaFoldDB" id="A0A9Q0LQ68"/>
<reference evidence="1" key="1">
    <citation type="submission" date="2022-10" db="EMBL/GenBank/DDBJ databases">
        <title>Novel sulphate-reducing endosymbionts in the free-living metamonad Anaeramoeba.</title>
        <authorList>
            <person name="Jerlstrom-Hultqvist J."/>
            <person name="Cepicka I."/>
            <person name="Gallot-Lavallee L."/>
            <person name="Salas-Leiva D."/>
            <person name="Curtis B.A."/>
            <person name="Zahonova K."/>
            <person name="Pipaliya S."/>
            <person name="Dacks J."/>
            <person name="Roger A.J."/>
        </authorList>
    </citation>
    <scope>NUCLEOTIDE SEQUENCE</scope>
    <source>
        <strain evidence="1">BMAN</strain>
    </source>
</reference>
<evidence type="ECO:0000313" key="1">
    <source>
        <dbReference type="EMBL" id="KAJ5075488.1"/>
    </source>
</evidence>
<proteinExistence type="predicted"/>
<name>A0A9Q0LQ68_ANAIG</name>
<evidence type="ECO:0000313" key="2">
    <source>
        <dbReference type="Proteomes" id="UP001149090"/>
    </source>
</evidence>
<dbReference type="Proteomes" id="UP001149090">
    <property type="component" value="Unassembled WGS sequence"/>
</dbReference>
<comment type="caution">
    <text evidence="1">The sequence shown here is derived from an EMBL/GenBank/DDBJ whole genome shotgun (WGS) entry which is preliminary data.</text>
</comment>